<keyword evidence="2" id="KW-1185">Reference proteome</keyword>
<sequence>MQRKIQISLMFNGFMLTLGALRGKTIMARPDGRRRLATDKAGGVADKKQAAQDAASTAAYIADMAHEMSKLASGCGLPMLSYFLNLARAEADLQARELGGYGVDRSS</sequence>
<dbReference type="EMBL" id="JAZHYN010000006">
    <property type="protein sequence ID" value="MEF3365608.1"/>
    <property type="molecule type" value="Genomic_DNA"/>
</dbReference>
<reference evidence="1 2" key="1">
    <citation type="submission" date="2024-02" db="EMBL/GenBank/DDBJ databases">
        <authorList>
            <person name="Grouzdev D."/>
        </authorList>
    </citation>
    <scope>NUCLEOTIDE SEQUENCE [LARGE SCALE GENOMIC DNA]</scope>
    <source>
        <strain evidence="1 2">9N</strain>
    </source>
</reference>
<dbReference type="Proteomes" id="UP001350748">
    <property type="component" value="Unassembled WGS sequence"/>
</dbReference>
<gene>
    <name evidence="1" type="ORF">V3H18_03575</name>
</gene>
<proteinExistence type="predicted"/>
<organism evidence="1 2">
    <name type="scientific">Methylocystis borbori</name>
    <dbReference type="NCBI Taxonomy" id="3118750"/>
    <lineage>
        <taxon>Bacteria</taxon>
        <taxon>Pseudomonadati</taxon>
        <taxon>Pseudomonadota</taxon>
        <taxon>Alphaproteobacteria</taxon>
        <taxon>Hyphomicrobiales</taxon>
        <taxon>Methylocystaceae</taxon>
        <taxon>Methylocystis</taxon>
    </lineage>
</organism>
<name>A0ABU7XDZ1_9HYPH</name>
<comment type="caution">
    <text evidence="1">The sequence shown here is derived from an EMBL/GenBank/DDBJ whole genome shotgun (WGS) entry which is preliminary data.</text>
</comment>
<protein>
    <submittedName>
        <fullName evidence="1">Uncharacterized protein</fullName>
    </submittedName>
</protein>
<evidence type="ECO:0000313" key="2">
    <source>
        <dbReference type="Proteomes" id="UP001350748"/>
    </source>
</evidence>
<evidence type="ECO:0000313" key="1">
    <source>
        <dbReference type="EMBL" id="MEF3365608.1"/>
    </source>
</evidence>
<dbReference type="RefSeq" id="WP_332080519.1">
    <property type="nucleotide sequence ID" value="NZ_JAZHYN010000006.1"/>
</dbReference>
<accession>A0ABU7XDZ1</accession>